<keyword evidence="10" id="KW-0472">Membrane</keyword>
<dbReference type="PRINTS" id="PR00730">
    <property type="entry name" value="THERMOLYSIN"/>
</dbReference>
<name>A0AAP4BCY3_9FIRM</name>
<evidence type="ECO:0000256" key="8">
    <source>
        <dbReference type="PIRSR" id="PIRSR623612-1"/>
    </source>
</evidence>
<keyword evidence="6" id="KW-0862">Zinc</keyword>
<dbReference type="Gene3D" id="3.10.100.10">
    <property type="entry name" value="Mannose-Binding Protein A, subunit A"/>
    <property type="match status" value="1"/>
</dbReference>
<dbReference type="InterPro" id="IPR011096">
    <property type="entry name" value="FTP_domain"/>
</dbReference>
<evidence type="ECO:0000256" key="4">
    <source>
        <dbReference type="ARBA" id="ARBA00022729"/>
    </source>
</evidence>
<dbReference type="InterPro" id="IPR001304">
    <property type="entry name" value="C-type_lectin-like"/>
</dbReference>
<sequence length="1208" mass="132827">MAKYCGYCGAKMPDNAKVCGACGRAFALPRKESAGGADGKAARPAEVQEAQGATQRWSAAGAAQTKERPRGKVRHTSRIVIAVGLVILLAVGFCVFPREKTLQESSGLTSSAVLPAHFTDRQITDERSAQDAVGDVAALLGIESPAEELEAADRREVLGDTYYRFRQMYHGVPVYGRSVVVSASAEGTAQMLSSGYEPLEDISVEPKLSEEAALAAAAGQYSDQANLTSEGLVIYPRNGEKPELAWLIDCCAGETLELCFISAMDGRCLGTDSLVRTDTVLASGKDIHGTLFEGENGFFCRTTDKGKYELADEERGITVYNNNGNTLKGLDEMYGILDGEKGHFYKWEDGKWIGDDGTVVTISGEDNGSFVIRDQNGTVISEHGCWGFHFQIKYPLENNPIHTVTEVISNTPYFRNKEAVTVMTRTAAAFDFYQTVLKRNGYDDEWGPTWAFFNDNRGGDSTNSSSRQLPGIPGAIIVLGKDSTLSDDIIAHEYTHNVQLSICNLTYYGESGALMEAYADIFGELFEEWYTGSCDWVHNSDRSLMDPEGSKGKYPAEYEGKNWKDPLDRVNDRGGVHSNCTVITHAAWLMTQPSVNPSRYEPLSTNDLARLFYRSMFGIANADITFSEFRSVLTYTAYSMCQSGQLTAKQVAMVDWAMGTKAGIPSSLLRDEKGRRMVSIDGKAKLFVYRWDGRLCDNYDLRITRLNTDTLPDASAGNLQRGESRTYSVREADAFQIDLEPGIYEFTLTDPTGAVSPETEYLRVAEKDGLAGYPFYPGFGDVSDPVATVDVKPGESHFYQITYETLTWEEAKKACEDEGGHLATITSAEEQAAIEALNVQDANLWIGANLDDSGAWAWVTGEPWSYTNWNEGEPNNSSNVAPNETCAAVWPKGWNDLANDNLYEQSGYICEWDGAQEPAVTDSSRLKCGVYVSSQDPGNTLTVHQVDGNTATFTVFWPRIASIDHAEATFQGTTGDFYYLGPSGGYHAAGQLVDNLDGTLVLTLTDSDLPYVSVGTAETYVLDETQAVEEWEPAASSGGILTDEQLENLKISLGVPEDMRVQYLQSDLSYWPSGRCWEVYVQLLHEGNAIAMASVNPGSGEATRNIIAYSGAEYPASLSEPHSPDSLIGDWKLDENEHSRVQFIDFKQNREVTVWYSSGETETAPYRIESVGIVVTGQNTVHYYYIDGTDLYLSENLDRPALLYHLRE</sequence>
<dbReference type="InterPro" id="IPR027268">
    <property type="entry name" value="Peptidase_M4/M1_CTD_sf"/>
</dbReference>
<dbReference type="InterPro" id="IPR023612">
    <property type="entry name" value="Peptidase_M4"/>
</dbReference>
<dbReference type="GO" id="GO:0006508">
    <property type="term" value="P:proteolysis"/>
    <property type="evidence" value="ECO:0007669"/>
    <property type="project" value="UniProtKB-KW"/>
</dbReference>
<dbReference type="PANTHER" id="PTHR33794:SF1">
    <property type="entry name" value="BACILLOLYSIN"/>
    <property type="match status" value="1"/>
</dbReference>
<dbReference type="Gene3D" id="1.10.390.10">
    <property type="entry name" value="Neutral Protease Domain 2"/>
    <property type="match status" value="1"/>
</dbReference>
<dbReference type="PANTHER" id="PTHR33794">
    <property type="entry name" value="BACILLOLYSIN"/>
    <property type="match status" value="1"/>
</dbReference>
<dbReference type="CDD" id="cd03603">
    <property type="entry name" value="CLECT_VCBS"/>
    <property type="match status" value="1"/>
</dbReference>
<keyword evidence="7" id="KW-0482">Metalloprotease</keyword>
<comment type="caution">
    <text evidence="12">The sequence shown here is derived from an EMBL/GenBank/DDBJ whole genome shotgun (WGS) entry which is preliminary data.</text>
</comment>
<dbReference type="PROSITE" id="PS50041">
    <property type="entry name" value="C_TYPE_LECTIN_2"/>
    <property type="match status" value="1"/>
</dbReference>
<evidence type="ECO:0000256" key="10">
    <source>
        <dbReference type="SAM" id="Phobius"/>
    </source>
</evidence>
<keyword evidence="13" id="KW-1185">Reference proteome</keyword>
<dbReference type="Pfam" id="PF07504">
    <property type="entry name" value="FTP"/>
    <property type="match status" value="1"/>
</dbReference>
<dbReference type="InterPro" id="IPR034007">
    <property type="entry name" value="CTLD_bac"/>
</dbReference>
<gene>
    <name evidence="12" type="ORF">QJ036_08285</name>
</gene>
<evidence type="ECO:0000313" key="12">
    <source>
        <dbReference type="EMBL" id="MDI9242466.1"/>
    </source>
</evidence>
<dbReference type="InterPro" id="IPR016187">
    <property type="entry name" value="CTDL_fold"/>
</dbReference>
<dbReference type="RefSeq" id="WP_283230914.1">
    <property type="nucleotide sequence ID" value="NZ_JASGBQ010000013.1"/>
</dbReference>
<keyword evidence="10" id="KW-1133">Transmembrane helix</keyword>
<dbReference type="GO" id="GO:0004222">
    <property type="term" value="F:metalloendopeptidase activity"/>
    <property type="evidence" value="ECO:0007669"/>
    <property type="project" value="InterPro"/>
</dbReference>
<evidence type="ECO:0000259" key="11">
    <source>
        <dbReference type="PROSITE" id="PS50041"/>
    </source>
</evidence>
<proteinExistence type="inferred from homology"/>
<dbReference type="GO" id="GO:0046872">
    <property type="term" value="F:metal ion binding"/>
    <property type="evidence" value="ECO:0007669"/>
    <property type="project" value="UniProtKB-KW"/>
</dbReference>
<dbReference type="InterPro" id="IPR001570">
    <property type="entry name" value="Peptidase_M4_C_domain"/>
</dbReference>
<evidence type="ECO:0000256" key="2">
    <source>
        <dbReference type="ARBA" id="ARBA00022670"/>
    </source>
</evidence>
<dbReference type="Pfam" id="PF02868">
    <property type="entry name" value="Peptidase_M4_C"/>
    <property type="match status" value="1"/>
</dbReference>
<keyword evidence="4" id="KW-0732">Signal</keyword>
<evidence type="ECO:0000256" key="9">
    <source>
        <dbReference type="SAM" id="MobiDB-lite"/>
    </source>
</evidence>
<comment type="similarity">
    <text evidence="1">Belongs to the peptidase M4 family.</text>
</comment>
<dbReference type="SUPFAM" id="SSF55486">
    <property type="entry name" value="Metalloproteases ('zincins'), catalytic domain"/>
    <property type="match status" value="1"/>
</dbReference>
<keyword evidence="10" id="KW-0812">Transmembrane</keyword>
<dbReference type="AlphaFoldDB" id="A0AAP4BCY3"/>
<dbReference type="Gene3D" id="3.10.170.10">
    <property type="match status" value="1"/>
</dbReference>
<feature type="region of interest" description="Disordered" evidence="9">
    <location>
        <begin position="52"/>
        <end position="71"/>
    </location>
</feature>
<feature type="active site" description="Proton donor" evidence="8">
    <location>
        <position position="577"/>
    </location>
</feature>
<evidence type="ECO:0000256" key="1">
    <source>
        <dbReference type="ARBA" id="ARBA00009388"/>
    </source>
</evidence>
<dbReference type="InterPro" id="IPR050728">
    <property type="entry name" value="Zinc_Metalloprotease_M4"/>
</dbReference>
<dbReference type="EMBL" id="JASGBQ010000013">
    <property type="protein sequence ID" value="MDI9242466.1"/>
    <property type="molecule type" value="Genomic_DNA"/>
</dbReference>
<accession>A0AAP4BCY3</accession>
<dbReference type="SUPFAM" id="SSF56436">
    <property type="entry name" value="C-type lectin-like"/>
    <property type="match status" value="1"/>
</dbReference>
<evidence type="ECO:0000256" key="7">
    <source>
        <dbReference type="ARBA" id="ARBA00023049"/>
    </source>
</evidence>
<dbReference type="Pfam" id="PF00059">
    <property type="entry name" value="Lectin_C"/>
    <property type="match status" value="1"/>
</dbReference>
<dbReference type="Gene3D" id="3.10.450.490">
    <property type="match status" value="1"/>
</dbReference>
<keyword evidence="3" id="KW-0479">Metal-binding</keyword>
<feature type="domain" description="C-type lectin" evidence="11">
    <location>
        <begin position="794"/>
        <end position="896"/>
    </location>
</feature>
<protein>
    <submittedName>
        <fullName evidence="12">Lectin-like protein</fullName>
    </submittedName>
</protein>
<evidence type="ECO:0000256" key="5">
    <source>
        <dbReference type="ARBA" id="ARBA00022801"/>
    </source>
</evidence>
<dbReference type="SMART" id="SM00034">
    <property type="entry name" value="CLECT"/>
    <property type="match status" value="1"/>
</dbReference>
<keyword evidence="5" id="KW-0378">Hydrolase</keyword>
<dbReference type="InterPro" id="IPR016186">
    <property type="entry name" value="C-type_lectin-like/link_sf"/>
</dbReference>
<evidence type="ECO:0000313" key="13">
    <source>
        <dbReference type="Proteomes" id="UP001300383"/>
    </source>
</evidence>
<feature type="active site" evidence="8">
    <location>
        <position position="493"/>
    </location>
</feature>
<keyword evidence="2" id="KW-0645">Protease</keyword>
<reference evidence="12 13" key="1">
    <citation type="submission" date="2023-05" db="EMBL/GenBank/DDBJ databases">
        <title>[ruminococcus] sp. nov., isolated from a pig farm feces dump.</title>
        <authorList>
            <person name="Chang Y.-H."/>
        </authorList>
    </citation>
    <scope>NUCLEOTIDE SEQUENCE [LARGE SCALE GENOMIC DNA]</scope>
    <source>
        <strain evidence="12 13">YH-rum2234</strain>
    </source>
</reference>
<organism evidence="12 13">
    <name type="scientific">Fusibacillus kribbianus</name>
    <dbReference type="NCBI Taxonomy" id="3044208"/>
    <lineage>
        <taxon>Bacteria</taxon>
        <taxon>Bacillati</taxon>
        <taxon>Bacillota</taxon>
        <taxon>Clostridia</taxon>
        <taxon>Lachnospirales</taxon>
        <taxon>Lachnospiraceae</taxon>
        <taxon>Fusibacillus</taxon>
    </lineage>
</organism>
<dbReference type="Proteomes" id="UP001300383">
    <property type="component" value="Unassembled WGS sequence"/>
</dbReference>
<evidence type="ECO:0000256" key="3">
    <source>
        <dbReference type="ARBA" id="ARBA00022723"/>
    </source>
</evidence>
<feature type="transmembrane region" description="Helical" evidence="10">
    <location>
        <begin position="79"/>
        <end position="98"/>
    </location>
</feature>
<evidence type="ECO:0000256" key="6">
    <source>
        <dbReference type="ARBA" id="ARBA00022833"/>
    </source>
</evidence>